<evidence type="ECO:0000256" key="1">
    <source>
        <dbReference type="ARBA" id="ARBA00022737"/>
    </source>
</evidence>
<reference evidence="4 5" key="2">
    <citation type="submission" date="2016-08" db="EMBL/GenBank/DDBJ databases">
        <title>Pervasive Adenine N6-methylation of Active Genes in Fungi.</title>
        <authorList>
            <consortium name="DOE Joint Genome Institute"/>
            <person name="Mondo S.J."/>
            <person name="Dannebaum R.O."/>
            <person name="Kuo R.C."/>
            <person name="Labutti K."/>
            <person name="Haridas S."/>
            <person name="Kuo A."/>
            <person name="Salamov A."/>
            <person name="Ahrendt S.R."/>
            <person name="Lipzen A."/>
            <person name="Sullivan W."/>
            <person name="Andreopoulos W.B."/>
            <person name="Clum A."/>
            <person name="Lindquist E."/>
            <person name="Daum C."/>
            <person name="Ramamoorthy G.K."/>
            <person name="Gryganskyi A."/>
            <person name="Culley D."/>
            <person name="Magnuson J.K."/>
            <person name="James T.Y."/>
            <person name="O'Malley M.A."/>
            <person name="Stajich J.E."/>
            <person name="Spatafora J.W."/>
            <person name="Visel A."/>
            <person name="Grigoriev I.V."/>
        </authorList>
    </citation>
    <scope>NUCLEOTIDE SEQUENCE [LARGE SCALE GENOMIC DNA]</scope>
    <source>
        <strain evidence="5">finn</strain>
    </source>
</reference>
<dbReference type="EMBL" id="MCFH01000003">
    <property type="protein sequence ID" value="ORX59340.1"/>
    <property type="molecule type" value="Genomic_DNA"/>
</dbReference>
<proteinExistence type="predicted"/>
<sequence>MFNNLQLSLIQSTIPIEEENEIVNNLINGESEKVLQSEIGKYILTTPVSPEAEAKLNGKDIPGYISIQANQYINDFSGDKEEAEFNILCLAISCLNATIQNSFTGPLVEIKLKELIPFSEDIDEKDITKSILKDLSVDAEEIFHLMPNPIYILLAVSLLNYLEETNTSLITFSWWNARCLFLQQRMLENFSGTLNEKIINNMNKVLDIIPDMTDNLYTRYYIEFGIIYHFYGKDQQAYELFKKGQEKSNFKWEVTGALGKRTKFQQENIPQLVIMAESDATKDEVEIDDNVSEMSSATSFVVKDKLSEGDAEKKTTKPETLDLNDEVLLESIAFEKTDDAKKDPSKQDNLRTIDQCLLLAFCLNVKNTNPSHGITNEQMFPYVSRVLANPNNWMVHTMGLLLRSRLESSKSRTVERGVLQLQALVDQIVCLDSTAGERLEYFYSIIIPPKWELERELADRFVKLGVVLTALEIYQRLEMWEQVIACYQASEQNDKAEALVREQLEKEPESPKFWCLLGQIKNDPEYYQKAWDLSGEHYAKAMRSLGAYYYKQLDYAKSVDAYKKALKINPLFEGSWFILGCASMNIEDWDTSIEAWSRVISLDNEHGEAWNNLASVYSKKKEKRKAWKAFQEALKHKFDSPRIWMNFLYSSIDIGEFNAAIKAMKQIVNNLYQKDPKNAVDIEILEIVINSVRRDIKDCNGNPIDSDKVEDLLETITSKVANNIEIFKICASYWLWKKDYRKALDYQLKAYRITLHDPNLLNDSTIFENTVTLAIELVEDYQNFGSQNLENGEPVMRDWIYQSKMILRTLVGRTKSVYEGTMHHDMLRDKLKEIQTIERESR</sequence>
<reference evidence="4 5" key="1">
    <citation type="submission" date="2016-08" db="EMBL/GenBank/DDBJ databases">
        <title>Genomes of anaerobic fungi encode conserved fungal cellulosomes for biomass hydrolysis.</title>
        <authorList>
            <consortium name="DOE Joint Genome Institute"/>
            <person name="Haitjema C.H."/>
            <person name="Gilmore S.P."/>
            <person name="Henske J.K."/>
            <person name="Solomon K.V."/>
            <person name="De Groot R."/>
            <person name="Kuo A."/>
            <person name="Mondo S.J."/>
            <person name="Salamov A.A."/>
            <person name="Labutti K."/>
            <person name="Zhao Z."/>
            <person name="Chiniquy J."/>
            <person name="Barry K."/>
            <person name="Brewer H.M."/>
            <person name="Purvine S.O."/>
            <person name="Wright A.T."/>
            <person name="Boxma B."/>
            <person name="Van Alen T."/>
            <person name="Hackstein J.H."/>
            <person name="Baker S.E."/>
            <person name="Grigoriev I.V."/>
            <person name="O'Malley M.A."/>
        </authorList>
    </citation>
    <scope>NUCLEOTIDE SEQUENCE [LARGE SCALE GENOMIC DNA]</scope>
    <source>
        <strain evidence="5">finn</strain>
    </source>
</reference>
<evidence type="ECO:0000256" key="3">
    <source>
        <dbReference type="PROSITE-ProRule" id="PRU00339"/>
    </source>
</evidence>
<accession>A0A1Y1VLJ4</accession>
<dbReference type="SUPFAM" id="SSF48452">
    <property type="entry name" value="TPR-like"/>
    <property type="match status" value="2"/>
</dbReference>
<keyword evidence="5" id="KW-1185">Reference proteome</keyword>
<dbReference type="InterPro" id="IPR011990">
    <property type="entry name" value="TPR-like_helical_dom_sf"/>
</dbReference>
<dbReference type="PANTHER" id="PTHR16193:SF0">
    <property type="entry name" value="TETRATRICOPEPTIDE REPEAT PROTEIN 27"/>
    <property type="match status" value="1"/>
</dbReference>
<gene>
    <name evidence="4" type="ORF">BCR36DRAFT_579923</name>
</gene>
<dbReference type="SMART" id="SM00028">
    <property type="entry name" value="TPR"/>
    <property type="match status" value="5"/>
</dbReference>
<feature type="repeat" description="TPR" evidence="3">
    <location>
        <begin position="607"/>
        <end position="640"/>
    </location>
</feature>
<name>A0A1Y1VLJ4_9FUNG</name>
<dbReference type="PROSITE" id="PS50005">
    <property type="entry name" value="TPR"/>
    <property type="match status" value="2"/>
</dbReference>
<evidence type="ECO:0000313" key="4">
    <source>
        <dbReference type="EMBL" id="ORX59340.1"/>
    </source>
</evidence>
<organism evidence="4 5">
    <name type="scientific">Piromyces finnis</name>
    <dbReference type="NCBI Taxonomy" id="1754191"/>
    <lineage>
        <taxon>Eukaryota</taxon>
        <taxon>Fungi</taxon>
        <taxon>Fungi incertae sedis</taxon>
        <taxon>Chytridiomycota</taxon>
        <taxon>Chytridiomycota incertae sedis</taxon>
        <taxon>Neocallimastigomycetes</taxon>
        <taxon>Neocallimastigales</taxon>
        <taxon>Neocallimastigaceae</taxon>
        <taxon>Piromyces</taxon>
    </lineage>
</organism>
<dbReference type="InterPro" id="IPR019734">
    <property type="entry name" value="TPR_rpt"/>
</dbReference>
<comment type="caution">
    <text evidence="4">The sequence shown here is derived from an EMBL/GenBank/DDBJ whole genome shotgun (WGS) entry which is preliminary data.</text>
</comment>
<dbReference type="PROSITE" id="PS50293">
    <property type="entry name" value="TPR_REGION"/>
    <property type="match status" value="1"/>
</dbReference>
<dbReference type="Gene3D" id="1.25.40.10">
    <property type="entry name" value="Tetratricopeptide repeat domain"/>
    <property type="match status" value="1"/>
</dbReference>
<feature type="repeat" description="TPR" evidence="3">
    <location>
        <begin position="539"/>
        <end position="572"/>
    </location>
</feature>
<dbReference type="Pfam" id="PF07719">
    <property type="entry name" value="TPR_2"/>
    <property type="match status" value="1"/>
</dbReference>
<protein>
    <submittedName>
        <fullName evidence="4">TPR-like protein</fullName>
    </submittedName>
</protein>
<dbReference type="InterPro" id="IPR013105">
    <property type="entry name" value="TPR_2"/>
</dbReference>
<dbReference type="AlphaFoldDB" id="A0A1Y1VLJ4"/>
<evidence type="ECO:0000256" key="2">
    <source>
        <dbReference type="ARBA" id="ARBA00022803"/>
    </source>
</evidence>
<dbReference type="STRING" id="1754191.A0A1Y1VLJ4"/>
<evidence type="ECO:0000313" key="5">
    <source>
        <dbReference type="Proteomes" id="UP000193719"/>
    </source>
</evidence>
<dbReference type="Proteomes" id="UP000193719">
    <property type="component" value="Unassembled WGS sequence"/>
</dbReference>
<dbReference type="InterPro" id="IPR044244">
    <property type="entry name" value="TTC27/Emw1"/>
</dbReference>
<dbReference type="Pfam" id="PF13181">
    <property type="entry name" value="TPR_8"/>
    <property type="match status" value="1"/>
</dbReference>
<dbReference type="PANTHER" id="PTHR16193">
    <property type="entry name" value="TETRATRICOPEPTIDE REPEAT PROTEIN 27"/>
    <property type="match status" value="1"/>
</dbReference>
<keyword evidence="1" id="KW-0677">Repeat</keyword>
<dbReference type="OrthoDB" id="1936594at2759"/>
<keyword evidence="2 3" id="KW-0802">TPR repeat</keyword>